<dbReference type="Gene3D" id="1.10.287.470">
    <property type="entry name" value="Helix hairpin bin"/>
    <property type="match status" value="1"/>
</dbReference>
<dbReference type="InterPro" id="IPR058647">
    <property type="entry name" value="BSH_CzcB-like"/>
</dbReference>
<dbReference type="Pfam" id="PF25954">
    <property type="entry name" value="Beta-barrel_RND_2"/>
    <property type="match status" value="1"/>
</dbReference>
<reference evidence="7" key="1">
    <citation type="journal article" date="2019" name="Int. J. Syst. Evol. Microbiol.">
        <title>The Global Catalogue of Microorganisms (GCM) 10K type strain sequencing project: providing services to taxonomists for standard genome sequencing and annotation.</title>
        <authorList>
            <consortium name="The Broad Institute Genomics Platform"/>
            <consortium name="The Broad Institute Genome Sequencing Center for Infectious Disease"/>
            <person name="Wu L."/>
            <person name="Ma J."/>
        </authorList>
    </citation>
    <scope>NUCLEOTIDE SEQUENCE [LARGE SCALE GENOMIC DNA]</scope>
    <source>
        <strain evidence="7">KCTC 42986</strain>
    </source>
</reference>
<dbReference type="InterPro" id="IPR058649">
    <property type="entry name" value="CzcB_C"/>
</dbReference>
<evidence type="ECO:0000313" key="6">
    <source>
        <dbReference type="EMBL" id="MFC3106890.1"/>
    </source>
</evidence>
<feature type="domain" description="CzcB-like C-terminal circularly permuted SH3-like" evidence="5">
    <location>
        <begin position="322"/>
        <end position="374"/>
    </location>
</feature>
<evidence type="ECO:0000259" key="3">
    <source>
        <dbReference type="Pfam" id="PF25954"/>
    </source>
</evidence>
<evidence type="ECO:0000313" key="7">
    <source>
        <dbReference type="Proteomes" id="UP001595530"/>
    </source>
</evidence>
<evidence type="ECO:0000259" key="5">
    <source>
        <dbReference type="Pfam" id="PF25975"/>
    </source>
</evidence>
<dbReference type="NCBIfam" id="TIGR01730">
    <property type="entry name" value="RND_mfp"/>
    <property type="match status" value="1"/>
</dbReference>
<dbReference type="InterPro" id="IPR058792">
    <property type="entry name" value="Beta-barrel_RND_2"/>
</dbReference>
<evidence type="ECO:0000256" key="2">
    <source>
        <dbReference type="SAM" id="Phobius"/>
    </source>
</evidence>
<keyword evidence="2" id="KW-0812">Transmembrane</keyword>
<dbReference type="Gene3D" id="2.40.420.20">
    <property type="match status" value="1"/>
</dbReference>
<protein>
    <submittedName>
        <fullName evidence="6">Efflux RND transporter periplasmic adaptor subunit</fullName>
    </submittedName>
</protein>
<feature type="transmembrane region" description="Helical" evidence="2">
    <location>
        <begin position="20"/>
        <end position="40"/>
    </location>
</feature>
<evidence type="ECO:0000256" key="1">
    <source>
        <dbReference type="ARBA" id="ARBA00009477"/>
    </source>
</evidence>
<dbReference type="Proteomes" id="UP001595530">
    <property type="component" value="Unassembled WGS sequence"/>
</dbReference>
<accession>A0ABV7EZW8</accession>
<organism evidence="6 7">
    <name type="scientific">Undibacterium arcticum</name>
    <dbReference type="NCBI Taxonomy" id="1762892"/>
    <lineage>
        <taxon>Bacteria</taxon>
        <taxon>Pseudomonadati</taxon>
        <taxon>Pseudomonadota</taxon>
        <taxon>Betaproteobacteria</taxon>
        <taxon>Burkholderiales</taxon>
        <taxon>Oxalobacteraceae</taxon>
        <taxon>Undibacterium</taxon>
    </lineage>
</organism>
<comment type="similarity">
    <text evidence="1">Belongs to the membrane fusion protein (MFP) (TC 8.A.1) family.</text>
</comment>
<dbReference type="EMBL" id="JBHRTP010000007">
    <property type="protein sequence ID" value="MFC3106890.1"/>
    <property type="molecule type" value="Genomic_DNA"/>
</dbReference>
<dbReference type="SUPFAM" id="SSF111369">
    <property type="entry name" value="HlyD-like secretion proteins"/>
    <property type="match status" value="1"/>
</dbReference>
<keyword evidence="2" id="KW-1133">Transmembrane helix</keyword>
<gene>
    <name evidence="6" type="ORF">ACFOFO_02765</name>
</gene>
<evidence type="ECO:0000259" key="4">
    <source>
        <dbReference type="Pfam" id="PF25973"/>
    </source>
</evidence>
<sequence>MKPENTQPAPSSPTASRKRWRIPLAALILIGATGGGWMMMHAKKSAAKEQAEAKSGDRQPTVFELAAGDVATIDARELRVTLPVSGSLLPLMQTTVKAKVAAEVRETLVQEGMKVTRGQIIARLDSADLRARVATQQAALDEATAKLSLASKNNDTNQSLLKQNYISQNAVDTAHNSVELARASLKSTSSQLEIAQRALDDAVIRAPIDGIVSKRHLQTGDKASPDSALFSIVNLAQLTLEAQVPASEIPRIRPGQDVGFHVDGFAGRQFSGKVARINPTTEAGSRAMLVYVSVPNADGALRGGMFAKGSITTERSPVMPLVPMAALRTEKGQQVVYKIEGGKVVAQPVRLGLRNEDEGYAEVTAGLDKGASVIISKLDDVKPGSQVKLSTPPPAAKAAMVGTLAQKG</sequence>
<comment type="caution">
    <text evidence="6">The sequence shown here is derived from an EMBL/GenBank/DDBJ whole genome shotgun (WGS) entry which is preliminary data.</text>
</comment>
<dbReference type="PANTHER" id="PTHR30469">
    <property type="entry name" value="MULTIDRUG RESISTANCE PROTEIN MDTA"/>
    <property type="match status" value="1"/>
</dbReference>
<keyword evidence="2" id="KW-0472">Membrane</keyword>
<proteinExistence type="inferred from homology"/>
<name>A0ABV7EZW8_9BURK</name>
<dbReference type="RefSeq" id="WP_390322599.1">
    <property type="nucleotide sequence ID" value="NZ_JBHRTP010000007.1"/>
</dbReference>
<dbReference type="Pfam" id="PF25973">
    <property type="entry name" value="BSH_CzcB"/>
    <property type="match status" value="1"/>
</dbReference>
<dbReference type="PANTHER" id="PTHR30469:SF15">
    <property type="entry name" value="HLYD FAMILY OF SECRETION PROTEINS"/>
    <property type="match status" value="1"/>
</dbReference>
<keyword evidence="7" id="KW-1185">Reference proteome</keyword>
<dbReference type="Gene3D" id="2.40.30.170">
    <property type="match status" value="1"/>
</dbReference>
<feature type="domain" description="CusB-like beta-barrel" evidence="3">
    <location>
        <begin position="240"/>
        <end position="314"/>
    </location>
</feature>
<dbReference type="InterPro" id="IPR006143">
    <property type="entry name" value="RND_pump_MFP"/>
</dbReference>
<dbReference type="Gene3D" id="2.40.50.100">
    <property type="match status" value="1"/>
</dbReference>
<dbReference type="Pfam" id="PF25975">
    <property type="entry name" value="CzcB_C"/>
    <property type="match status" value="1"/>
</dbReference>
<feature type="domain" description="CzcB-like barrel-sandwich hybrid" evidence="4">
    <location>
        <begin position="94"/>
        <end position="233"/>
    </location>
</feature>